<accession>A0ABU4VHL6</accession>
<reference evidence="2 3" key="1">
    <citation type="submission" date="2023-11" db="EMBL/GenBank/DDBJ databases">
        <authorList>
            <person name="Xu M."/>
            <person name="Jiang T."/>
        </authorList>
    </citation>
    <scope>NUCLEOTIDE SEQUENCE [LARGE SCALE GENOMIC DNA]</scope>
    <source>
        <strain evidence="2 3">SD</strain>
    </source>
</reference>
<sequence length="541" mass="57870">MGSRRSAAAAAGIGVALALGPAAPAGAAPTAGQRQDSCDVLRATPQMAWRNPESGRSVPATPAEVARLPERVLLRVPRGPAPQAFNRGHDYALLDGDLFARSRRRGSTPAGAWRRVVVPACFAGRIRELDTDRDWLVVVAADRRVFATSHADRGPSALDWTMRWGPILGFGEGVLLPRDTAAWSLSSTAGTYRFRDASGGLRRTAGAGTLYEVREGGRRITYDDPWLPTDGSYELCAPEQGRARVAGIAAAGATVMAIGPHGELWTRSYDFDLSGANTLLLQYGYGSRTPWTAIRLPLPGWRRQPAIGRPVTDAITVAITGTDEPQRLLRVEGRDARGRVGVWQKALDGERWRWVRTGGRLHGRPLPQAAADAPLGAPDVRSYRGAAGAVRLEVPDMSVACSPATLRVRAPSGQAIDLRLHLAEAIRQATRGPGLDATPRGYVGEIEVPVAVSDRRGALDPALRAFLDGPLGGRRWNAAPVLATSGVLRFTRQCWALTPDGRPAPPLDLAGLVHELTDLGMPVNVLFATEQHAAPTPLRTC</sequence>
<dbReference type="EMBL" id="JAXAVX010000001">
    <property type="protein sequence ID" value="MDX8150634.1"/>
    <property type="molecule type" value="Genomic_DNA"/>
</dbReference>
<keyword evidence="1" id="KW-0732">Signal</keyword>
<name>A0ABU4VHL6_9ACTN</name>
<feature type="signal peptide" evidence="1">
    <location>
        <begin position="1"/>
        <end position="27"/>
    </location>
</feature>
<evidence type="ECO:0000313" key="2">
    <source>
        <dbReference type="EMBL" id="MDX8150634.1"/>
    </source>
</evidence>
<feature type="chain" id="PRO_5046433301" evidence="1">
    <location>
        <begin position="28"/>
        <end position="541"/>
    </location>
</feature>
<comment type="caution">
    <text evidence="2">The sequence shown here is derived from an EMBL/GenBank/DDBJ whole genome shotgun (WGS) entry which is preliminary data.</text>
</comment>
<dbReference type="RefSeq" id="WP_319952779.1">
    <property type="nucleotide sequence ID" value="NZ_JAXAVX010000001.1"/>
</dbReference>
<organism evidence="2 3">
    <name type="scientific">Patulibacter brassicae</name>
    <dbReference type="NCBI Taxonomy" id="1705717"/>
    <lineage>
        <taxon>Bacteria</taxon>
        <taxon>Bacillati</taxon>
        <taxon>Actinomycetota</taxon>
        <taxon>Thermoleophilia</taxon>
        <taxon>Solirubrobacterales</taxon>
        <taxon>Patulibacteraceae</taxon>
        <taxon>Patulibacter</taxon>
    </lineage>
</organism>
<gene>
    <name evidence="2" type="ORF">SK069_03430</name>
</gene>
<dbReference type="Proteomes" id="UP001277761">
    <property type="component" value="Unassembled WGS sequence"/>
</dbReference>
<evidence type="ECO:0000313" key="3">
    <source>
        <dbReference type="Proteomes" id="UP001277761"/>
    </source>
</evidence>
<keyword evidence="3" id="KW-1185">Reference proteome</keyword>
<proteinExistence type="predicted"/>
<evidence type="ECO:0000256" key="1">
    <source>
        <dbReference type="SAM" id="SignalP"/>
    </source>
</evidence>
<protein>
    <submittedName>
        <fullName evidence="2">Uncharacterized protein</fullName>
    </submittedName>
</protein>